<organism evidence="1 2">
    <name type="scientific">Pseudoflavonifractor capillosus ATCC 29799</name>
    <dbReference type="NCBI Taxonomy" id="411467"/>
    <lineage>
        <taxon>Bacteria</taxon>
        <taxon>Bacillati</taxon>
        <taxon>Bacillota</taxon>
        <taxon>Clostridia</taxon>
        <taxon>Eubacteriales</taxon>
        <taxon>Oscillospiraceae</taxon>
        <taxon>Pseudoflavonifractor</taxon>
    </lineage>
</organism>
<sequence length="64" mass="6796">MRHMQAGILTQAFSAAPAFPASPPVASEDRSANTATALCGILTRFPFDKPAYPCDSLFLLSPAR</sequence>
<dbReference type="EMBL" id="AAXG02000010">
    <property type="protein sequence ID" value="EDN00789.1"/>
    <property type="molecule type" value="Genomic_DNA"/>
</dbReference>
<keyword evidence="2" id="KW-1185">Reference proteome</keyword>
<evidence type="ECO:0000313" key="1">
    <source>
        <dbReference type="EMBL" id="EDN00789.1"/>
    </source>
</evidence>
<dbReference type="AlphaFoldDB" id="A6NTM6"/>
<evidence type="ECO:0000313" key="2">
    <source>
        <dbReference type="Proteomes" id="UP000003639"/>
    </source>
</evidence>
<gene>
    <name evidence="1" type="ORF">BACCAP_01555</name>
</gene>
<name>A6NTM6_9FIRM</name>
<reference evidence="1 2" key="1">
    <citation type="submission" date="2007-04" db="EMBL/GenBank/DDBJ databases">
        <authorList>
            <person name="Fulton L."/>
            <person name="Clifton S."/>
            <person name="Fulton B."/>
            <person name="Xu J."/>
            <person name="Minx P."/>
            <person name="Pepin K.H."/>
            <person name="Johnson M."/>
            <person name="Thiruvilangam P."/>
            <person name="Bhonagiri V."/>
            <person name="Nash W.E."/>
            <person name="Mardis E.R."/>
            <person name="Wilson R.K."/>
        </authorList>
    </citation>
    <scope>NUCLEOTIDE SEQUENCE [LARGE SCALE GENOMIC DNA]</scope>
    <source>
        <strain evidence="1 2">ATCC 29799</strain>
    </source>
</reference>
<proteinExistence type="predicted"/>
<protein>
    <submittedName>
        <fullName evidence="1">Uncharacterized protein</fullName>
    </submittedName>
</protein>
<accession>A6NTM6</accession>
<reference evidence="1 2" key="2">
    <citation type="submission" date="2007-06" db="EMBL/GenBank/DDBJ databases">
        <title>Draft genome sequence of Pseudoflavonifractor capillosus ATCC 29799.</title>
        <authorList>
            <person name="Sudarsanam P."/>
            <person name="Ley R."/>
            <person name="Guruge J."/>
            <person name="Turnbaugh P.J."/>
            <person name="Mahowald M."/>
            <person name="Liep D."/>
            <person name="Gordon J."/>
        </authorList>
    </citation>
    <scope>NUCLEOTIDE SEQUENCE [LARGE SCALE GENOMIC DNA]</scope>
    <source>
        <strain evidence="1 2">ATCC 29799</strain>
    </source>
</reference>
<comment type="caution">
    <text evidence="1">The sequence shown here is derived from an EMBL/GenBank/DDBJ whole genome shotgun (WGS) entry which is preliminary data.</text>
</comment>
<dbReference type="Proteomes" id="UP000003639">
    <property type="component" value="Unassembled WGS sequence"/>
</dbReference>